<evidence type="ECO:0000256" key="1">
    <source>
        <dbReference type="ARBA" id="ARBA00004123"/>
    </source>
</evidence>
<evidence type="ECO:0000313" key="5">
    <source>
        <dbReference type="Proteomes" id="UP001230268"/>
    </source>
</evidence>
<dbReference type="InterPro" id="IPR027074">
    <property type="entry name" value="Integrator_9su"/>
</dbReference>
<dbReference type="SUPFAM" id="SSF56281">
    <property type="entry name" value="Metallo-hydrolase/oxidoreductase"/>
    <property type="match status" value="1"/>
</dbReference>
<evidence type="ECO:0000256" key="2">
    <source>
        <dbReference type="ARBA" id="ARBA00023242"/>
    </source>
</evidence>
<feature type="compositionally biased region" description="Basic residues" evidence="3">
    <location>
        <begin position="132"/>
        <end position="141"/>
    </location>
</feature>
<keyword evidence="5" id="KW-1185">Reference proteome</keyword>
<gene>
    <name evidence="4" type="ORF">BgAZ_201350</name>
</gene>
<feature type="compositionally biased region" description="Polar residues" evidence="3">
    <location>
        <begin position="166"/>
        <end position="175"/>
    </location>
</feature>
<dbReference type="PANTHER" id="PTHR46094:SF1">
    <property type="entry name" value="INTEGRATOR COMPLEX SUBUNIT 9"/>
    <property type="match status" value="1"/>
</dbReference>
<comment type="subcellular location">
    <subcellularLocation>
        <location evidence="1">Nucleus</location>
    </subcellularLocation>
</comment>
<organism evidence="4 5">
    <name type="scientific">Babesia gibsoni</name>
    <dbReference type="NCBI Taxonomy" id="33632"/>
    <lineage>
        <taxon>Eukaryota</taxon>
        <taxon>Sar</taxon>
        <taxon>Alveolata</taxon>
        <taxon>Apicomplexa</taxon>
        <taxon>Aconoidasida</taxon>
        <taxon>Piroplasmida</taxon>
        <taxon>Babesiidae</taxon>
        <taxon>Babesia</taxon>
    </lineage>
</organism>
<evidence type="ECO:0000256" key="3">
    <source>
        <dbReference type="SAM" id="MobiDB-lite"/>
    </source>
</evidence>
<dbReference type="AlphaFoldDB" id="A0AAD8LLW9"/>
<name>A0AAD8LLW9_BABGI</name>
<reference evidence="4" key="1">
    <citation type="submission" date="2023-08" db="EMBL/GenBank/DDBJ databases">
        <title>Draft sequence of the Babesia gibsoni genome.</title>
        <authorList>
            <person name="Yamagishi J.Y."/>
            <person name="Xuan X.X."/>
        </authorList>
    </citation>
    <scope>NUCLEOTIDE SEQUENCE</scope>
    <source>
        <strain evidence="4">Azabu</strain>
    </source>
</reference>
<proteinExistence type="predicted"/>
<evidence type="ECO:0000313" key="4">
    <source>
        <dbReference type="EMBL" id="KAK1443259.1"/>
    </source>
</evidence>
<dbReference type="PANTHER" id="PTHR46094">
    <property type="entry name" value="INTEGRATOR COMPLEX SUBUNIT 9"/>
    <property type="match status" value="1"/>
</dbReference>
<dbReference type="InterPro" id="IPR036866">
    <property type="entry name" value="RibonucZ/Hydroxyglut_hydro"/>
</dbReference>
<feature type="compositionally biased region" description="Basic and acidic residues" evidence="3">
    <location>
        <begin position="188"/>
        <end position="204"/>
    </location>
</feature>
<protein>
    <submittedName>
        <fullName evidence="4">Uncharacterized protein</fullName>
    </submittedName>
</protein>
<dbReference type="Proteomes" id="UP001230268">
    <property type="component" value="Unassembled WGS sequence"/>
</dbReference>
<dbReference type="GO" id="GO:0032039">
    <property type="term" value="C:integrator complex"/>
    <property type="evidence" value="ECO:0007669"/>
    <property type="project" value="InterPro"/>
</dbReference>
<dbReference type="GO" id="GO:0034472">
    <property type="term" value="P:snRNA 3'-end processing"/>
    <property type="evidence" value="ECO:0007669"/>
    <property type="project" value="TreeGrafter"/>
</dbReference>
<keyword evidence="2" id="KW-0539">Nucleus</keyword>
<dbReference type="EMBL" id="JAVEPI010000002">
    <property type="protein sequence ID" value="KAK1443259.1"/>
    <property type="molecule type" value="Genomic_DNA"/>
</dbReference>
<comment type="caution">
    <text evidence="4">The sequence shown here is derived from an EMBL/GenBank/DDBJ whole genome shotgun (WGS) entry which is preliminary data.</text>
</comment>
<accession>A0AAD8LLW9</accession>
<sequence>MEVRVICSCAECSSRLIEVGGVNILCNLPSKLLREHDKEDKVSYTCHEASECNDELYRKLLCLRIHVIIATSARYLRDIDILKKYIDLSTTHVVCTRPVYTIAATLIPTNDRYPAVEVMHTACIKGKEMHHARIKGGKRGGNRQSYDTTGDDDAMSNDGNLHGSEDSAQQQQSYGDGSVNGPGNEPPATHKDCQEAADSQKETDAMDQTEVPSRPNASLDWLMTRSNYLKNKPFFERLERGDRFGRHSNKAKKDELPYLKDPDVPYSRYFHATSYNETVTLEIEDAGKHYVDKEMCSASETHLLLGKSEMRFLSTIELSAYSSGFSLGSSNWLVKHVDSNASIALVGETGELNHERYCTPVDTNITGKADLIVLLDNTSFCASSDVEVKVKSPSKRSQTKVDTPHVDEKLNLLCNKAMEGMQNPEGVVIVTDPYAETLFDVLEHMQAHISHNIKAYQNVYIYAFGEGFLDLFNYADKCAEWVSASRAERTMHHENPSSPFSVISQMREENRLFLGNSTEDIKHVYRYPSIVIVPYDVSVMPFLNGKLYSGASLVTTRRDYAEELTATAKDMGVEADVQVVELDFRGHFRQLITWLGKKLQFVTSPKVKEMMPKDYKVLSGDVITLPLGMVDGLLKASVKSSQLKGLFTNAKTFPDGATATVLDVKLSDAESLEFFKSSLEADHGKFTFGTFTVDQILQKLLDLGIEEFRVLEDKQDYPIKIVGSEKTTIILESPNETCIETSSEATRTKIMGILEELLVAL</sequence>
<feature type="region of interest" description="Disordered" evidence="3">
    <location>
        <begin position="130"/>
        <end position="218"/>
    </location>
</feature>